<dbReference type="GeneID" id="18165771"/>
<evidence type="ECO:0000259" key="1">
    <source>
        <dbReference type="PROSITE" id="PS50181"/>
    </source>
</evidence>
<dbReference type="RefSeq" id="XP_006668959.1">
    <property type="nucleotide sequence ID" value="XM_006668896.1"/>
</dbReference>
<dbReference type="PROSITE" id="PS50181">
    <property type="entry name" value="FBOX"/>
    <property type="match status" value="1"/>
</dbReference>
<dbReference type="Pfam" id="PF24539">
    <property type="entry name" value="DUF7600"/>
    <property type="match status" value="1"/>
</dbReference>
<dbReference type="EMBL" id="JH126401">
    <property type="protein sequence ID" value="EGX92375.1"/>
    <property type="molecule type" value="Genomic_DNA"/>
</dbReference>
<keyword evidence="3" id="KW-1185">Reference proteome</keyword>
<evidence type="ECO:0000313" key="3">
    <source>
        <dbReference type="Proteomes" id="UP000001610"/>
    </source>
</evidence>
<sequence length="687" mass="76867">MARRFGCLLCGFDIEDVPTSEPDNWKTRYRAVYRNGSDALVSGVALYDTYPVWRVPKDPMLRWDTVPTEDDLLQLPVMKTRAANGLHGFIIHDACWCLLQKVPGASLVSLQRMIAVCRSLPFPVTLNGLCWGHDYGGLLRPWLDDRYAWQEGFFYLREEWAIVGAVANPFHGPEITGLLSNLEAKDADPGGPVQSSVNGDCFTRLPLELRSMILVLLPTNDALGLRLVSRTFQSLLSDLTFWRSRFLPGGERGFLFEAREPSIFNHLGALLELYRLTRKSIANPELLNRRRIWHLAQRLLPLIQPPLISNIGCQRTETVTSPGWHTLRSMVQREDLAPQRPIFDVPRYPTTTAEIQVPPGAVRVGIAVIDTGVWDYITGIRIMGQDGESQFAGYLFTRNEHFFDVTALHGFRVAMGRNGLRALQVIGPRHQASRWAGRSKNVPISIRLMTSGQITSIRVTLDGYKITALSVHARQTDDGHAHFAETESLRRTAIWYPNPPPASLVLNEASFTNMYPLRTVYEPLCWVNFGGDRGCRLSSLQGFIYNEGSTPQGLRFLYDDAAEEMRDASLVQLGGISDNELPDAPRFTIDGTGGERICSLSVGFRRLPEDDASTGYRPDGFIQYLTITTNRGRSKTIGQFDRDLEMRDVPAAPGTTITGLYANRGDERVFVNLGVISEHLQGSGIDE</sequence>
<organism evidence="2 3">
    <name type="scientific">Cordyceps militaris (strain CM01)</name>
    <name type="common">Caterpillar fungus</name>
    <dbReference type="NCBI Taxonomy" id="983644"/>
    <lineage>
        <taxon>Eukaryota</taxon>
        <taxon>Fungi</taxon>
        <taxon>Dikarya</taxon>
        <taxon>Ascomycota</taxon>
        <taxon>Pezizomycotina</taxon>
        <taxon>Sordariomycetes</taxon>
        <taxon>Hypocreomycetidae</taxon>
        <taxon>Hypocreales</taxon>
        <taxon>Cordycipitaceae</taxon>
        <taxon>Cordyceps</taxon>
    </lineage>
</organism>
<dbReference type="OrthoDB" id="5273847at2759"/>
<gene>
    <name evidence="2" type="ORF">CCM_03748</name>
</gene>
<dbReference type="AlphaFoldDB" id="G3JGF8"/>
<dbReference type="Pfam" id="PF00646">
    <property type="entry name" value="F-box"/>
    <property type="match status" value="1"/>
</dbReference>
<evidence type="ECO:0000313" key="2">
    <source>
        <dbReference type="EMBL" id="EGX92375.1"/>
    </source>
</evidence>
<proteinExistence type="predicted"/>
<dbReference type="InterPro" id="IPR056021">
    <property type="entry name" value="DUF7600"/>
</dbReference>
<dbReference type="Proteomes" id="UP000001610">
    <property type="component" value="Unassembled WGS sequence"/>
</dbReference>
<dbReference type="eggNOG" id="ENOG502SZ3F">
    <property type="taxonomic scope" value="Eukaryota"/>
</dbReference>
<feature type="domain" description="F-box" evidence="1">
    <location>
        <begin position="199"/>
        <end position="245"/>
    </location>
</feature>
<dbReference type="VEuPathDB" id="FungiDB:CCM_03748"/>
<dbReference type="SMART" id="SM00256">
    <property type="entry name" value="FBOX"/>
    <property type="match status" value="1"/>
</dbReference>
<dbReference type="InterPro" id="IPR001810">
    <property type="entry name" value="F-box_dom"/>
</dbReference>
<dbReference type="OMA" id="PLAWINF"/>
<reference evidence="2 3" key="1">
    <citation type="journal article" date="2011" name="Genome Biol.">
        <title>Genome sequence of the insect pathogenic fungus Cordyceps militaris, a valued traditional Chinese medicine.</title>
        <authorList>
            <person name="Zheng P."/>
            <person name="Xia Y."/>
            <person name="Xiao G."/>
            <person name="Xiong C."/>
            <person name="Hu X."/>
            <person name="Zhang S."/>
            <person name="Zheng H."/>
            <person name="Huang Y."/>
            <person name="Zhou Y."/>
            <person name="Wang S."/>
            <person name="Zhao G.P."/>
            <person name="Liu X."/>
            <person name="St Leger R.J."/>
            <person name="Wang C."/>
        </authorList>
    </citation>
    <scope>NUCLEOTIDE SEQUENCE [LARGE SCALE GENOMIC DNA]</scope>
    <source>
        <strain evidence="2 3">CM01</strain>
    </source>
</reference>
<protein>
    <submittedName>
        <fullName evidence="2">Cyclin-like F-box</fullName>
    </submittedName>
</protein>
<accession>G3JGF8</accession>
<dbReference type="SUPFAM" id="SSF81383">
    <property type="entry name" value="F-box domain"/>
    <property type="match status" value="1"/>
</dbReference>
<dbReference type="InParanoid" id="G3JGF8"/>
<dbReference type="InterPro" id="IPR036047">
    <property type="entry name" value="F-box-like_dom_sf"/>
</dbReference>
<name>G3JGF8_CORMM</name>
<dbReference type="KEGG" id="cmt:CCM_03748"/>
<dbReference type="HOGENOM" id="CLU_012355_0_0_1"/>
<dbReference type="Gene3D" id="1.20.1280.50">
    <property type="match status" value="1"/>
</dbReference>